<proteinExistence type="predicted"/>
<protein>
    <submittedName>
        <fullName evidence="2">Uncharacterized protein</fullName>
    </submittedName>
</protein>
<evidence type="ECO:0000256" key="1">
    <source>
        <dbReference type="SAM" id="Phobius"/>
    </source>
</evidence>
<feature type="transmembrane region" description="Helical" evidence="1">
    <location>
        <begin position="54"/>
        <end position="74"/>
    </location>
</feature>
<sequence length="84" mass="9949">MKAKAFLKMKAFWKSVLWLGLAFILIYNFITMMFDYGGFHFAQFFQDRTENGNWLRFVLAQLMGGFLYGFILAFGQFHVKQKKS</sequence>
<accession>A0A2R3Z5G7</accession>
<keyword evidence="1" id="KW-1133">Transmembrane helix</keyword>
<gene>
    <name evidence="2" type="ORF">C7S20_09615</name>
</gene>
<dbReference type="KEGG" id="grs:C7S20_09615"/>
<keyword evidence="1" id="KW-0812">Transmembrane</keyword>
<evidence type="ECO:0000313" key="3">
    <source>
        <dbReference type="Proteomes" id="UP000241507"/>
    </source>
</evidence>
<dbReference type="Proteomes" id="UP000241507">
    <property type="component" value="Chromosome"/>
</dbReference>
<dbReference type="OrthoDB" id="1450420at2"/>
<organism evidence="2 3">
    <name type="scientific">Christiangramia fulva</name>
    <dbReference type="NCBI Taxonomy" id="2126553"/>
    <lineage>
        <taxon>Bacteria</taxon>
        <taxon>Pseudomonadati</taxon>
        <taxon>Bacteroidota</taxon>
        <taxon>Flavobacteriia</taxon>
        <taxon>Flavobacteriales</taxon>
        <taxon>Flavobacteriaceae</taxon>
        <taxon>Christiangramia</taxon>
    </lineage>
</organism>
<feature type="transmembrane region" description="Helical" evidence="1">
    <location>
        <begin position="12"/>
        <end position="34"/>
    </location>
</feature>
<dbReference type="AlphaFoldDB" id="A0A2R3Z5G7"/>
<reference evidence="3" key="1">
    <citation type="submission" date="2018-03" db="EMBL/GenBank/DDBJ databases">
        <title>Gramella fulva sp. nov., isolated from a dry surface of tidal flat.</title>
        <authorList>
            <person name="Hwang S.H."/>
            <person name="Hwang W.M."/>
            <person name="Kang K."/>
            <person name="Ahn T.-Y."/>
        </authorList>
    </citation>
    <scope>NUCLEOTIDE SEQUENCE [LARGE SCALE GENOMIC DNA]</scope>
    <source>
        <strain evidence="3">SH35</strain>
    </source>
</reference>
<evidence type="ECO:0000313" key="2">
    <source>
        <dbReference type="EMBL" id="AVR45505.1"/>
    </source>
</evidence>
<dbReference type="EMBL" id="CP028136">
    <property type="protein sequence ID" value="AVR45505.1"/>
    <property type="molecule type" value="Genomic_DNA"/>
</dbReference>
<keyword evidence="1" id="KW-0472">Membrane</keyword>
<dbReference type="RefSeq" id="WP_107012283.1">
    <property type="nucleotide sequence ID" value="NZ_CP028136.1"/>
</dbReference>
<keyword evidence="3" id="KW-1185">Reference proteome</keyword>
<name>A0A2R3Z5G7_9FLAO</name>